<feature type="compositionally biased region" description="Basic and acidic residues" evidence="1">
    <location>
        <begin position="1136"/>
        <end position="1146"/>
    </location>
</feature>
<feature type="compositionally biased region" description="Polar residues" evidence="1">
    <location>
        <begin position="207"/>
        <end position="218"/>
    </location>
</feature>
<comment type="caution">
    <text evidence="2">The sequence shown here is derived from an EMBL/GenBank/DDBJ whole genome shotgun (WGS) entry which is preliminary data.</text>
</comment>
<feature type="compositionally biased region" description="Low complexity" evidence="1">
    <location>
        <begin position="724"/>
        <end position="736"/>
    </location>
</feature>
<protein>
    <submittedName>
        <fullName evidence="2">Uncharacterized protein</fullName>
    </submittedName>
</protein>
<feature type="region of interest" description="Disordered" evidence="1">
    <location>
        <begin position="1279"/>
        <end position="1300"/>
    </location>
</feature>
<feature type="compositionally biased region" description="Low complexity" evidence="1">
    <location>
        <begin position="176"/>
        <end position="187"/>
    </location>
</feature>
<accession>G4TU14</accession>
<evidence type="ECO:0000256" key="1">
    <source>
        <dbReference type="SAM" id="MobiDB-lite"/>
    </source>
</evidence>
<feature type="compositionally biased region" description="Low complexity" evidence="1">
    <location>
        <begin position="907"/>
        <end position="916"/>
    </location>
</feature>
<feature type="compositionally biased region" description="Low complexity" evidence="1">
    <location>
        <begin position="19"/>
        <end position="35"/>
    </location>
</feature>
<feature type="compositionally biased region" description="Low complexity" evidence="1">
    <location>
        <begin position="58"/>
        <end position="73"/>
    </location>
</feature>
<feature type="region of interest" description="Disordered" evidence="1">
    <location>
        <begin position="626"/>
        <end position="667"/>
    </location>
</feature>
<feature type="compositionally biased region" description="Polar residues" evidence="1">
    <location>
        <begin position="36"/>
        <end position="57"/>
    </location>
</feature>
<feature type="compositionally biased region" description="Polar residues" evidence="1">
    <location>
        <begin position="642"/>
        <end position="660"/>
    </location>
</feature>
<dbReference type="EMBL" id="CAFZ01000357">
    <property type="protein sequence ID" value="CCA74807.1"/>
    <property type="molecule type" value="Genomic_DNA"/>
</dbReference>
<reference evidence="2 3" key="1">
    <citation type="journal article" date="2011" name="PLoS Pathog.">
        <title>Endophytic Life Strategies Decoded by Genome and Transcriptome Analyses of the Mutualistic Root Symbiont Piriformospora indica.</title>
        <authorList>
            <person name="Zuccaro A."/>
            <person name="Lahrmann U."/>
            <person name="Guldener U."/>
            <person name="Langen G."/>
            <person name="Pfiffi S."/>
            <person name="Biedenkopf D."/>
            <person name="Wong P."/>
            <person name="Samans B."/>
            <person name="Grimm C."/>
            <person name="Basiewicz M."/>
            <person name="Murat C."/>
            <person name="Martin F."/>
            <person name="Kogel K.H."/>
        </authorList>
    </citation>
    <scope>NUCLEOTIDE SEQUENCE [LARGE SCALE GENOMIC DNA]</scope>
    <source>
        <strain evidence="2 3">DSM 11827</strain>
    </source>
</reference>
<dbReference type="HOGENOM" id="CLU_260690_0_0_1"/>
<organism evidence="2 3">
    <name type="scientific">Serendipita indica (strain DSM 11827)</name>
    <name type="common">Root endophyte fungus</name>
    <name type="synonym">Piriformospora indica</name>
    <dbReference type="NCBI Taxonomy" id="1109443"/>
    <lineage>
        <taxon>Eukaryota</taxon>
        <taxon>Fungi</taxon>
        <taxon>Dikarya</taxon>
        <taxon>Basidiomycota</taxon>
        <taxon>Agaricomycotina</taxon>
        <taxon>Agaricomycetes</taxon>
        <taxon>Sebacinales</taxon>
        <taxon>Serendipitaceae</taxon>
        <taxon>Serendipita</taxon>
    </lineage>
</organism>
<name>G4TU14_SERID</name>
<evidence type="ECO:0000313" key="2">
    <source>
        <dbReference type="EMBL" id="CCA74807.1"/>
    </source>
</evidence>
<feature type="compositionally biased region" description="Polar residues" evidence="1">
    <location>
        <begin position="369"/>
        <end position="378"/>
    </location>
</feature>
<feature type="compositionally biased region" description="Polar residues" evidence="1">
    <location>
        <begin position="1149"/>
        <end position="1162"/>
    </location>
</feature>
<feature type="compositionally biased region" description="Polar residues" evidence="1">
    <location>
        <begin position="777"/>
        <end position="797"/>
    </location>
</feature>
<feature type="region of interest" description="Disordered" evidence="1">
    <location>
        <begin position="1116"/>
        <end position="1260"/>
    </location>
</feature>
<gene>
    <name evidence="2" type="ORF">PIIN_08776</name>
</gene>
<feature type="compositionally biased region" description="Polar residues" evidence="1">
    <location>
        <begin position="156"/>
        <end position="175"/>
    </location>
</feature>
<dbReference type="InParanoid" id="G4TU14"/>
<proteinExistence type="predicted"/>
<dbReference type="Proteomes" id="UP000007148">
    <property type="component" value="Unassembled WGS sequence"/>
</dbReference>
<feature type="region of interest" description="Disordered" evidence="1">
    <location>
        <begin position="202"/>
        <end position="242"/>
    </location>
</feature>
<keyword evidence="3" id="KW-1185">Reference proteome</keyword>
<dbReference type="STRING" id="1109443.G4TU14"/>
<feature type="region of interest" description="Disordered" evidence="1">
    <location>
        <begin position="355"/>
        <end position="400"/>
    </location>
</feature>
<feature type="compositionally biased region" description="Polar residues" evidence="1">
    <location>
        <begin position="936"/>
        <end position="959"/>
    </location>
</feature>
<dbReference type="OrthoDB" id="3268641at2759"/>
<feature type="region of interest" description="Disordered" evidence="1">
    <location>
        <begin position="721"/>
        <end position="804"/>
    </location>
</feature>
<sequence>MSLRKLASSLSKNKDKSRGTSSSSTASWSPSNSRSHTPLASSVSLPDSASTSSLQRYSSASTSTHSQHSTGSTYNPNQTPLRIVAPFATIAPPEARESTSSLGSNETRDSETATLRLKRSLTKLLSPKDSESTFSPSYTGPAPVIKLKEGTRSRKGSIQGSDGQSDASFFNDPNASTSRPSTSTSSTKRLVSWIGQSNMAKKVQDALKSNNGSTSSLPVSRPPPMGGRISGEYHDDEDDRSSISSAASFVQNAPEDDFSRILSEPDIPAMQMNQAPFQIPAEVYLPRSHTNLHALTLASLAFPPSPHPLLYNPHLPAFPRSSNPPSKLPRLPTFRAHLAKTRILDRLEAQNLTHAENESILPFGRKEQTTPGNNNQPVLTEGEQEEGRKINDSPGQSVGLEAWTRRPPFMQRARVWQYDSSSGTRFKSGDGDDIRYEAISHSRNLRTELKFTGGIRALAGLVMARPDSRELPDLPVSAPPSISALSPAPIIAPPSIVESISPRSLNSSLVIDESMLIDPSEAVPQFTHSTTAIALLPAPSPRPLPSIPSLTDVQTIPSGINNGQRTELPDDGSPIIPVRPLPPRPRPLPVPPVAVSTPSPRVSIDELESIDGPVVALHTIDNSASQTQFLSPPSSAHGHTVMSHSQTNGPSSSTITSAPNTPLDPLDTESVRRLSIGSMSIIMPAPSIFSLEEMDGLEATSPHDLDNRRRSVVSLKMSVHKRLSMASRASRASSPSIRNHPLPPVSESSRHSESSHFSSRHTPNGSATPSMEKLQRRTNPSMSSLSFEPSEPQEQNTSIPSSPVVVVEPLQPVIENVKGEEQARLEPSPMSEEIDPFILQKQSIGGLSDTKLELVLNGKPSPIITNAEVTRLLSPELPHLSLATTDLPTSAGLKTDQRSIGAGSPPGGSVQSPSTSDSAGLSDSAAPVRFVKLKRSGSQMASETSLGNGSPSSAGTGRSLQRALKDPSKFWPHNRRVDEEGEQSTSGEPCIMARTSFAEERKSLVEPSESMSSSAPSRVSGSQGSDKAGTTSLSGDMELTDATQPAMNHDGDDPLTSLPLSIALDVARLSDTSRLDLTLFNFQSTSDAPRSSISSHLSESETARAASVKEIAANMSVLPSTPTGRLTTQTRHHRTHSNERAARIEAHLNSVSSSRNRPSTAPQRRPDFLPYPGTRPHPNGGPHLMRQSSEDSLGGSLRGYASDSYDAEMSGDDPMTPPPNGSFVMRGPPPPSRWASPDWRRPSNTLPLPSASILPSATRPVPAGRALNRTGSIMSSSTPAILRGTAHSQSHTVRGRTLRM</sequence>
<evidence type="ECO:0000313" key="3">
    <source>
        <dbReference type="Proteomes" id="UP000007148"/>
    </source>
</evidence>
<feature type="region of interest" description="Disordered" evidence="1">
    <location>
        <begin position="883"/>
        <end position="1036"/>
    </location>
</feature>
<feature type="compositionally biased region" description="Low complexity" evidence="1">
    <location>
        <begin position="1005"/>
        <end position="1025"/>
    </location>
</feature>
<feature type="region of interest" description="Disordered" evidence="1">
    <location>
        <begin position="1"/>
        <end position="189"/>
    </location>
</feature>